<dbReference type="RefSeq" id="WP_069696679.1">
    <property type="nucleotide sequence ID" value="NZ_CP101182.1"/>
</dbReference>
<dbReference type="Pfam" id="PF12957">
    <property type="entry name" value="DUF3846"/>
    <property type="match status" value="1"/>
</dbReference>
<reference evidence="2" key="1">
    <citation type="submission" date="2022-07" db="EMBL/GenBank/DDBJ databases">
        <authorList>
            <person name="Wu T."/>
        </authorList>
    </citation>
    <scope>NUCLEOTIDE SEQUENCE</scope>
    <source>
        <strain evidence="2">SD-1</strain>
        <plasmid evidence="2">unnamed3</plasmid>
    </source>
</reference>
<dbReference type="EMBL" id="CP101188">
    <property type="protein sequence ID" value="UYW00079.1"/>
    <property type="molecule type" value="Genomic_DNA"/>
</dbReference>
<evidence type="ECO:0000259" key="1">
    <source>
        <dbReference type="Pfam" id="PF12957"/>
    </source>
</evidence>
<dbReference type="AlphaFoldDB" id="A0AAX3EQL7"/>
<proteinExistence type="predicted"/>
<accession>A0AAX3EQL7</accession>
<protein>
    <submittedName>
        <fullName evidence="2">DUF3846 domain-containing protein</fullName>
    </submittedName>
</protein>
<evidence type="ECO:0000313" key="3">
    <source>
        <dbReference type="Proteomes" id="UP001163293"/>
    </source>
</evidence>
<feature type="domain" description="DUF3846" evidence="1">
    <location>
        <begin position="18"/>
        <end position="118"/>
    </location>
</feature>
<dbReference type="Proteomes" id="UP001163293">
    <property type="component" value="Plasmid unnamed3"/>
</dbReference>
<gene>
    <name evidence="2" type="ORF">NL394_23325</name>
</gene>
<keyword evidence="2" id="KW-0614">Plasmid</keyword>
<dbReference type="InterPro" id="IPR024559">
    <property type="entry name" value="DUF3846"/>
</dbReference>
<sequence length="125" mass="13356">MTAIAEGQTVNTCTALIIPANLAEPARVETIDAGLETLQAYVAGNIEAVTVDDWHFYLNEEGKILHLAPNRRAAQLVLEETGVLADVYCGDVVVLGETADGDEADVPEHLIDTAQQLFGLHQTTA</sequence>
<evidence type="ECO:0000313" key="2">
    <source>
        <dbReference type="EMBL" id="UYW00079.1"/>
    </source>
</evidence>
<keyword evidence="3" id="KW-1185">Reference proteome</keyword>
<geneLocation type="plasmid" evidence="2 3">
    <name>unnamed3</name>
</geneLocation>
<name>A0AAX3EQL7_PAEUR</name>
<organism evidence="2 3">
    <name type="scientific">Paenarthrobacter ureafaciens</name>
    <dbReference type="NCBI Taxonomy" id="37931"/>
    <lineage>
        <taxon>Bacteria</taxon>
        <taxon>Bacillati</taxon>
        <taxon>Actinomycetota</taxon>
        <taxon>Actinomycetes</taxon>
        <taxon>Micrococcales</taxon>
        <taxon>Micrococcaceae</taxon>
        <taxon>Paenarthrobacter</taxon>
    </lineage>
</organism>